<accession>A0AAD7HMZ0</accession>
<feature type="compositionally biased region" description="Polar residues" evidence="1">
    <location>
        <begin position="97"/>
        <end position="109"/>
    </location>
</feature>
<evidence type="ECO:0000313" key="3">
    <source>
        <dbReference type="Proteomes" id="UP001215280"/>
    </source>
</evidence>
<dbReference type="Proteomes" id="UP001215280">
    <property type="component" value="Unassembled WGS sequence"/>
</dbReference>
<protein>
    <submittedName>
        <fullName evidence="2">Uncharacterized protein</fullName>
    </submittedName>
</protein>
<evidence type="ECO:0000256" key="1">
    <source>
        <dbReference type="SAM" id="MobiDB-lite"/>
    </source>
</evidence>
<sequence length="166" mass="18589">MSLWASAVFGRRIGVGRSVWFRSFEVTSREESKRGARAVHGSMPHILLQTRRVAREDWAAWTRALPPRSRSSTGLPHRPRSPIPFPSSPHHPHPTQVPRTQVSCNSRTDVTSRTDVLGLQDDAASDTPLRVRLVMFGLGLAFKPRLWLGFPGLWLERPQAKAKALG</sequence>
<comment type="caution">
    <text evidence="2">The sequence shown here is derived from an EMBL/GenBank/DDBJ whole genome shotgun (WGS) entry which is preliminary data.</text>
</comment>
<keyword evidence="3" id="KW-1185">Reference proteome</keyword>
<dbReference type="EMBL" id="JARJLG010000246">
    <property type="protein sequence ID" value="KAJ7723501.1"/>
    <property type="molecule type" value="Genomic_DNA"/>
</dbReference>
<proteinExistence type="predicted"/>
<evidence type="ECO:0000313" key="2">
    <source>
        <dbReference type="EMBL" id="KAJ7723501.1"/>
    </source>
</evidence>
<dbReference type="AlphaFoldDB" id="A0AAD7HMZ0"/>
<reference evidence="2" key="1">
    <citation type="submission" date="2023-03" db="EMBL/GenBank/DDBJ databases">
        <title>Massive genome expansion in bonnet fungi (Mycena s.s.) driven by repeated elements and novel gene families across ecological guilds.</title>
        <authorList>
            <consortium name="Lawrence Berkeley National Laboratory"/>
            <person name="Harder C.B."/>
            <person name="Miyauchi S."/>
            <person name="Viragh M."/>
            <person name="Kuo A."/>
            <person name="Thoen E."/>
            <person name="Andreopoulos B."/>
            <person name="Lu D."/>
            <person name="Skrede I."/>
            <person name="Drula E."/>
            <person name="Henrissat B."/>
            <person name="Morin E."/>
            <person name="Kohler A."/>
            <person name="Barry K."/>
            <person name="LaButti K."/>
            <person name="Morin E."/>
            <person name="Salamov A."/>
            <person name="Lipzen A."/>
            <person name="Mereny Z."/>
            <person name="Hegedus B."/>
            <person name="Baldrian P."/>
            <person name="Stursova M."/>
            <person name="Weitz H."/>
            <person name="Taylor A."/>
            <person name="Grigoriev I.V."/>
            <person name="Nagy L.G."/>
            <person name="Martin F."/>
            <person name="Kauserud H."/>
        </authorList>
    </citation>
    <scope>NUCLEOTIDE SEQUENCE</scope>
    <source>
        <strain evidence="2">CBHHK188m</strain>
    </source>
</reference>
<organism evidence="2 3">
    <name type="scientific">Mycena maculata</name>
    <dbReference type="NCBI Taxonomy" id="230809"/>
    <lineage>
        <taxon>Eukaryota</taxon>
        <taxon>Fungi</taxon>
        <taxon>Dikarya</taxon>
        <taxon>Basidiomycota</taxon>
        <taxon>Agaricomycotina</taxon>
        <taxon>Agaricomycetes</taxon>
        <taxon>Agaricomycetidae</taxon>
        <taxon>Agaricales</taxon>
        <taxon>Marasmiineae</taxon>
        <taxon>Mycenaceae</taxon>
        <taxon>Mycena</taxon>
    </lineage>
</organism>
<gene>
    <name evidence="2" type="ORF">DFH07DRAFT_783540</name>
</gene>
<name>A0AAD7HMZ0_9AGAR</name>
<feature type="region of interest" description="Disordered" evidence="1">
    <location>
        <begin position="66"/>
        <end position="109"/>
    </location>
</feature>